<evidence type="ECO:0000313" key="1">
    <source>
        <dbReference type="EMBL" id="KAJ7721285.1"/>
    </source>
</evidence>
<accession>A0AAD7MKG7</accession>
<organism evidence="1 2">
    <name type="scientific">Mycena metata</name>
    <dbReference type="NCBI Taxonomy" id="1033252"/>
    <lineage>
        <taxon>Eukaryota</taxon>
        <taxon>Fungi</taxon>
        <taxon>Dikarya</taxon>
        <taxon>Basidiomycota</taxon>
        <taxon>Agaricomycotina</taxon>
        <taxon>Agaricomycetes</taxon>
        <taxon>Agaricomycetidae</taxon>
        <taxon>Agaricales</taxon>
        <taxon>Marasmiineae</taxon>
        <taxon>Mycenaceae</taxon>
        <taxon>Mycena</taxon>
    </lineage>
</organism>
<gene>
    <name evidence="1" type="ORF">B0H16DRAFT_1602918</name>
</gene>
<name>A0AAD7MKG7_9AGAR</name>
<dbReference type="AlphaFoldDB" id="A0AAD7MKG7"/>
<dbReference type="Proteomes" id="UP001215598">
    <property type="component" value="Unassembled WGS sequence"/>
</dbReference>
<reference evidence="1" key="1">
    <citation type="submission" date="2023-03" db="EMBL/GenBank/DDBJ databases">
        <title>Massive genome expansion in bonnet fungi (Mycena s.s.) driven by repeated elements and novel gene families across ecological guilds.</title>
        <authorList>
            <consortium name="Lawrence Berkeley National Laboratory"/>
            <person name="Harder C.B."/>
            <person name="Miyauchi S."/>
            <person name="Viragh M."/>
            <person name="Kuo A."/>
            <person name="Thoen E."/>
            <person name="Andreopoulos B."/>
            <person name="Lu D."/>
            <person name="Skrede I."/>
            <person name="Drula E."/>
            <person name="Henrissat B."/>
            <person name="Morin E."/>
            <person name="Kohler A."/>
            <person name="Barry K."/>
            <person name="LaButti K."/>
            <person name="Morin E."/>
            <person name="Salamov A."/>
            <person name="Lipzen A."/>
            <person name="Mereny Z."/>
            <person name="Hegedus B."/>
            <person name="Baldrian P."/>
            <person name="Stursova M."/>
            <person name="Weitz H."/>
            <person name="Taylor A."/>
            <person name="Grigoriev I.V."/>
            <person name="Nagy L.G."/>
            <person name="Martin F."/>
            <person name="Kauserud H."/>
        </authorList>
    </citation>
    <scope>NUCLEOTIDE SEQUENCE</scope>
    <source>
        <strain evidence="1">CBHHK182m</strain>
    </source>
</reference>
<feature type="non-terminal residue" evidence="1">
    <location>
        <position position="391"/>
    </location>
</feature>
<dbReference type="EMBL" id="JARKIB010000231">
    <property type="protein sequence ID" value="KAJ7721285.1"/>
    <property type="molecule type" value="Genomic_DNA"/>
</dbReference>
<keyword evidence="2" id="KW-1185">Reference proteome</keyword>
<sequence>MRAVSATSSLIAISIHCPMSSPSTSTALIVSNSQTGLLVKRAQLNSNKTWALRPFNPGRTLDQLYTIGGHALEKRANRLAYKMGKGPHVPAEKLEAYFGQGEQRLRQLEFLRTSTPPKVQDYCSNIMKYTFPTEAPSTQLSAFKHVVHLCTQFPGLRLVFLGCECMHDARSAVSILELWEPPVEREPSNEGWSFWETLAANCLSDTSISERLEATPLLQLPHCQEGSFSAIEELLVAWNCSTDSESKFSAALCVRYLGGILELPGFWSEMDGVHSLVANKLCRELVRALKDIGVDVLELGSLEDAEPPFDYDGLDSLAATVLVSLSAWFEKLDAQEQVLQPWYESVCELLGLLRAPQSAALLPQAAACSLDVWKTLVPVRYRHAELDVIAK</sequence>
<comment type="caution">
    <text evidence="1">The sequence shown here is derived from an EMBL/GenBank/DDBJ whole genome shotgun (WGS) entry which is preliminary data.</text>
</comment>
<evidence type="ECO:0000313" key="2">
    <source>
        <dbReference type="Proteomes" id="UP001215598"/>
    </source>
</evidence>
<proteinExistence type="predicted"/>
<protein>
    <submittedName>
        <fullName evidence="1">Uncharacterized protein</fullName>
    </submittedName>
</protein>